<evidence type="ECO:0000259" key="3">
    <source>
        <dbReference type="Pfam" id="PF13962"/>
    </source>
</evidence>
<evidence type="ECO:0000256" key="2">
    <source>
        <dbReference type="SAM" id="Phobius"/>
    </source>
</evidence>
<dbReference type="InterPro" id="IPR002110">
    <property type="entry name" value="Ankyrin_rpt"/>
</dbReference>
<dbReference type="SUPFAM" id="SSF48403">
    <property type="entry name" value="Ankyrin repeat"/>
    <property type="match status" value="1"/>
</dbReference>
<feature type="transmembrane region" description="Helical" evidence="2">
    <location>
        <begin position="644"/>
        <end position="672"/>
    </location>
</feature>
<dbReference type="PANTHER" id="PTHR24177:SF365">
    <property type="entry name" value="ANKYRIN REPEAT-CONTAINING PROTEIN NPR4-LIKE ISOFORM X1"/>
    <property type="match status" value="1"/>
</dbReference>
<sequence length="787" mass="89531">MSAAREIAGANQSRQEMMDPVVESLGRLEALLKVLVESQVHTQHQLSQIVRNTSITEYNYEKDKVIQSPSSVSSNFVALAPPLKLEDQDTLSANAINNFSVNMERPFLVYEEEITQVKHDDRKEQELQPFEFRQQLETISDFAGQQRALNQKFKLDEEGDQTYVLDEFKHLFNAAKCGDCEFLKKNPQMLAQVITTDMRTALHVAVFNMRFTFVEEIVKLIPPKALECKTREEGYTALHLAAMYGYAKTAEVMVRENPKLTQIEDGDGSVPLDTALTSVTVGQRKTVEYLYSVTRHDHPSPFSGQRGASLLCNTIEVGFYDIALLIVQRYPQLIIERSKYSKVSGLELMAERPFAFKSGARLTFWGRFFYSFYHMDSTDDHGAQINNTHVNESFKGINIDEENPHQKFEARRIKHSFKQLYNEKVMHKQAKDLVKCMLTHLKRKMNKRQVMDFFDKSSVIKTAIKQGTIEFVEEYIEIFPFLIWNDMAGQSMMEMAMDERNEMIVNLICDASEEDKSDLVCRYDIKGNTILHHAAKLAPSVQLNSVSGAYLQMQRELQWFKGVENMMPEKNKFNRNRNGDTAQYIFTEEHMELKEKGEKLLKDTSGSCMVVAALIATVAFAAAFTVPGGNISDINSVKNGVPVYLGSASFLAFAVADALALFSSVTSVLMFLAIYTSRYAEVDFLRSLPQKLLVGLVSLFVSMATILIAFGASLYIVLGNRLPWAPIPIALLSCVPFSLFTLLQLPLFSEMIRSTYWGIPLQKHKYIFSKQVNIRRKGTEFRRKRLS</sequence>
<dbReference type="PROSITE" id="PS50088">
    <property type="entry name" value="ANK_REPEAT"/>
    <property type="match status" value="1"/>
</dbReference>
<dbReference type="EMBL" id="CM010717">
    <property type="protein sequence ID" value="RZC56566.1"/>
    <property type="molecule type" value="Genomic_DNA"/>
</dbReference>
<dbReference type="Gene3D" id="1.25.40.20">
    <property type="entry name" value="Ankyrin repeat-containing domain"/>
    <property type="match status" value="1"/>
</dbReference>
<dbReference type="AlphaFoldDB" id="A0A4Y7J7W6"/>
<dbReference type="Gramene" id="RZC56566">
    <property type="protein sequence ID" value="RZC56566"/>
    <property type="gene ID" value="C5167_015410"/>
</dbReference>
<dbReference type="PANTHER" id="PTHR24177">
    <property type="entry name" value="CASKIN"/>
    <property type="match status" value="1"/>
</dbReference>
<feature type="domain" description="PGG" evidence="3">
    <location>
        <begin position="599"/>
        <end position="717"/>
    </location>
</feature>
<gene>
    <name evidence="4" type="ORF">C5167_015410</name>
</gene>
<feature type="transmembrane region" description="Helical" evidence="2">
    <location>
        <begin position="724"/>
        <end position="743"/>
    </location>
</feature>
<accession>A0A4Y7J7W6</accession>
<dbReference type="GO" id="GO:0016020">
    <property type="term" value="C:membrane"/>
    <property type="evidence" value="ECO:0007669"/>
    <property type="project" value="TreeGrafter"/>
</dbReference>
<keyword evidence="2" id="KW-0812">Transmembrane</keyword>
<evidence type="ECO:0000313" key="4">
    <source>
        <dbReference type="EMBL" id="RZC56566.1"/>
    </source>
</evidence>
<proteinExistence type="predicted"/>
<keyword evidence="2" id="KW-0472">Membrane</keyword>
<keyword evidence="1" id="KW-0040">ANK repeat</keyword>
<keyword evidence="5" id="KW-1185">Reference proteome</keyword>
<dbReference type="InterPro" id="IPR036770">
    <property type="entry name" value="Ankyrin_rpt-contain_sf"/>
</dbReference>
<protein>
    <recommendedName>
        <fullName evidence="3">PGG domain-containing protein</fullName>
    </recommendedName>
</protein>
<keyword evidence="2" id="KW-1133">Transmembrane helix</keyword>
<evidence type="ECO:0000256" key="1">
    <source>
        <dbReference type="PROSITE-ProRule" id="PRU00023"/>
    </source>
</evidence>
<dbReference type="InterPro" id="IPR026961">
    <property type="entry name" value="PGG_dom"/>
</dbReference>
<organism evidence="4 5">
    <name type="scientific">Papaver somniferum</name>
    <name type="common">Opium poppy</name>
    <dbReference type="NCBI Taxonomy" id="3469"/>
    <lineage>
        <taxon>Eukaryota</taxon>
        <taxon>Viridiplantae</taxon>
        <taxon>Streptophyta</taxon>
        <taxon>Embryophyta</taxon>
        <taxon>Tracheophyta</taxon>
        <taxon>Spermatophyta</taxon>
        <taxon>Magnoliopsida</taxon>
        <taxon>Ranunculales</taxon>
        <taxon>Papaveraceae</taxon>
        <taxon>Papaveroideae</taxon>
        <taxon>Papaver</taxon>
    </lineage>
</organism>
<name>A0A4Y7J7W6_PAPSO</name>
<feature type="transmembrane region" description="Helical" evidence="2">
    <location>
        <begin position="692"/>
        <end position="718"/>
    </location>
</feature>
<dbReference type="Pfam" id="PF00023">
    <property type="entry name" value="Ank"/>
    <property type="match status" value="1"/>
</dbReference>
<evidence type="ECO:0000313" key="5">
    <source>
        <dbReference type="Proteomes" id="UP000316621"/>
    </source>
</evidence>
<dbReference type="Proteomes" id="UP000316621">
    <property type="component" value="Chromosome 3"/>
</dbReference>
<dbReference type="SMART" id="SM00248">
    <property type="entry name" value="ANK"/>
    <property type="match status" value="2"/>
</dbReference>
<dbReference type="Pfam" id="PF13962">
    <property type="entry name" value="PGG"/>
    <property type="match status" value="1"/>
</dbReference>
<reference evidence="4 5" key="1">
    <citation type="journal article" date="2018" name="Science">
        <title>The opium poppy genome and morphinan production.</title>
        <authorList>
            <person name="Guo L."/>
            <person name="Winzer T."/>
            <person name="Yang X."/>
            <person name="Li Y."/>
            <person name="Ning Z."/>
            <person name="He Z."/>
            <person name="Teodor R."/>
            <person name="Lu Y."/>
            <person name="Bowser T.A."/>
            <person name="Graham I.A."/>
            <person name="Ye K."/>
        </authorList>
    </citation>
    <scope>NUCLEOTIDE SEQUENCE [LARGE SCALE GENOMIC DNA]</scope>
    <source>
        <strain evidence="5">cv. HN1</strain>
        <tissue evidence="4">Leaves</tissue>
    </source>
</reference>
<feature type="repeat" description="ANK" evidence="1">
    <location>
        <begin position="233"/>
        <end position="265"/>
    </location>
</feature>